<dbReference type="Gene3D" id="3.20.20.140">
    <property type="entry name" value="Metal-dependent hydrolases"/>
    <property type="match status" value="1"/>
</dbReference>
<accession>A0A3N0VKD6</accession>
<dbReference type="SUPFAM" id="SSF51338">
    <property type="entry name" value="Composite domain of metallo-dependent hydrolases"/>
    <property type="match status" value="1"/>
</dbReference>
<reference evidence="1 2" key="1">
    <citation type="submission" date="2018-10" db="EMBL/GenBank/DDBJ databases">
        <authorList>
            <person name="Chen W.-M."/>
        </authorList>
    </citation>
    <scope>NUCLEOTIDE SEQUENCE [LARGE SCALE GENOMIC DNA]</scope>
    <source>
        <strain evidence="1 2">THS-13</strain>
    </source>
</reference>
<sequence>MQWDILIRNGLLFDGDGRTPVVSDLAIKDGLVASLGNGLDASQAREVLDASGQWVMPGLFDAHTHLDLEVELDSRLPEVVRHGTTSVVIANCSLGLAFGRQDRNGENPVVDCFARVENMPKHVLQKAAARIDWQDPKGYLEHLAGLPLGPNLIPMIPHSMLRAEVMGLKTSVSRAPTAEELAQMESLLDTAMRDGYPGFSTDALPFHYLANDPHRRTKIPSQWGSFEELKRLTGVVRHYGRVWQATPPKDNPLTVFRNFLLTSKLLWGKTLKVTAVAALDISTNRSLAKLAIFLSRLLNSRFVGGHFRFQALAAPFRVWWDGPINPLAEEIPELRELNEPDLEDRAARRALLDDPAYQARFRKMWMLGKGGFNLASLMRLLKREQYAFSRRLDLIEVDAGPVPREWIGETLAALLQRLQGWQATGGGARNEEEREHFERAPAIADEVDFMLHLYREYDTALRTVTVTANRDPVVTEKLLFDPQVLPGFNDSGAHLTNMAFYDGNLRGLQMAQKEGLGKVAWQIRRLSREPAEFFGVRAGRLVVGMPADVTVLDPEALRRYQSEANTHFVWREAFQHHQMVNRSDGVVSATLIGGKLAWRDQSFAPRLGREKLGRVLLADGREARPAEAALAEAA</sequence>
<evidence type="ECO:0000313" key="1">
    <source>
        <dbReference type="EMBL" id="ROH93185.1"/>
    </source>
</evidence>
<dbReference type="Gene3D" id="2.30.40.10">
    <property type="entry name" value="Urease, subunit C, domain 1"/>
    <property type="match status" value="1"/>
</dbReference>
<dbReference type="InParanoid" id="A0A3N0VKD6"/>
<dbReference type="PANTHER" id="PTHR11647:SF1">
    <property type="entry name" value="COLLAPSIN RESPONSE MEDIATOR PROTEIN"/>
    <property type="match status" value="1"/>
</dbReference>
<proteinExistence type="predicted"/>
<dbReference type="InterPro" id="IPR011059">
    <property type="entry name" value="Metal-dep_hydrolase_composite"/>
</dbReference>
<protein>
    <submittedName>
        <fullName evidence="1">N-acyl-D-glutamate deacylase</fullName>
    </submittedName>
</protein>
<gene>
    <name evidence="1" type="ORF">ED208_01240</name>
</gene>
<dbReference type="Proteomes" id="UP000282106">
    <property type="component" value="Unassembled WGS sequence"/>
</dbReference>
<dbReference type="SUPFAM" id="SSF51556">
    <property type="entry name" value="Metallo-dependent hydrolases"/>
    <property type="match status" value="1"/>
</dbReference>
<name>A0A3N0VKD6_9GAMM</name>
<dbReference type="AlphaFoldDB" id="A0A3N0VKD6"/>
<dbReference type="InterPro" id="IPR018228">
    <property type="entry name" value="DNase_TatD-rel_CS"/>
</dbReference>
<evidence type="ECO:0000313" key="2">
    <source>
        <dbReference type="Proteomes" id="UP000282106"/>
    </source>
</evidence>
<comment type="caution">
    <text evidence="1">The sequence shown here is derived from an EMBL/GenBank/DDBJ whole genome shotgun (WGS) entry which is preliminary data.</text>
</comment>
<dbReference type="PANTHER" id="PTHR11647">
    <property type="entry name" value="HYDRANTOINASE/DIHYDROPYRIMIDINASE FAMILY MEMBER"/>
    <property type="match status" value="1"/>
</dbReference>
<dbReference type="InterPro" id="IPR032466">
    <property type="entry name" value="Metal_Hydrolase"/>
</dbReference>
<dbReference type="GO" id="GO:0016812">
    <property type="term" value="F:hydrolase activity, acting on carbon-nitrogen (but not peptide) bonds, in cyclic amides"/>
    <property type="evidence" value="ECO:0007669"/>
    <property type="project" value="TreeGrafter"/>
</dbReference>
<organism evidence="1 2">
    <name type="scientific">Stagnimonas aquatica</name>
    <dbReference type="NCBI Taxonomy" id="2689987"/>
    <lineage>
        <taxon>Bacteria</taxon>
        <taxon>Pseudomonadati</taxon>
        <taxon>Pseudomonadota</taxon>
        <taxon>Gammaproteobacteria</taxon>
        <taxon>Nevskiales</taxon>
        <taxon>Nevskiaceae</taxon>
        <taxon>Stagnimonas</taxon>
    </lineage>
</organism>
<keyword evidence="2" id="KW-1185">Reference proteome</keyword>
<dbReference type="RefSeq" id="WP_123210038.1">
    <property type="nucleotide sequence ID" value="NZ_RJVO01000001.1"/>
</dbReference>
<dbReference type="PROSITE" id="PS01137">
    <property type="entry name" value="TATD_1"/>
    <property type="match status" value="1"/>
</dbReference>
<dbReference type="InterPro" id="IPR050378">
    <property type="entry name" value="Metallo-dep_Hydrolases_sf"/>
</dbReference>
<dbReference type="EMBL" id="RJVO01000001">
    <property type="protein sequence ID" value="ROH93185.1"/>
    <property type="molecule type" value="Genomic_DNA"/>
</dbReference>
<dbReference type="GO" id="GO:0005829">
    <property type="term" value="C:cytosol"/>
    <property type="evidence" value="ECO:0007669"/>
    <property type="project" value="TreeGrafter"/>
</dbReference>